<evidence type="ECO:0000256" key="4">
    <source>
        <dbReference type="ARBA" id="ARBA00022692"/>
    </source>
</evidence>
<dbReference type="RefSeq" id="WP_281898934.1">
    <property type="nucleotide sequence ID" value="NZ_BSDI01000022.1"/>
</dbReference>
<dbReference type="PRINTS" id="PR01988">
    <property type="entry name" value="EXPORTERBACE"/>
</dbReference>
<dbReference type="PANTHER" id="PTHR23513:SF6">
    <property type="entry name" value="MAJOR FACILITATOR SUPERFAMILY ASSOCIATED DOMAIN-CONTAINING PROTEIN"/>
    <property type="match status" value="1"/>
</dbReference>
<evidence type="ECO:0000256" key="7">
    <source>
        <dbReference type="SAM" id="MobiDB-lite"/>
    </source>
</evidence>
<comment type="caution">
    <text evidence="9">The sequence shown here is derived from an EMBL/GenBank/DDBJ whole genome shotgun (WGS) entry which is preliminary data.</text>
</comment>
<dbReference type="EMBL" id="BSDI01000022">
    <property type="protein sequence ID" value="GLH99349.1"/>
    <property type="molecule type" value="Genomic_DNA"/>
</dbReference>
<organism evidence="9 10">
    <name type="scientific">Phytohabitans aurantiacus</name>
    <dbReference type="NCBI Taxonomy" id="3016789"/>
    <lineage>
        <taxon>Bacteria</taxon>
        <taxon>Bacillati</taxon>
        <taxon>Actinomycetota</taxon>
        <taxon>Actinomycetes</taxon>
        <taxon>Micromonosporales</taxon>
        <taxon>Micromonosporaceae</taxon>
    </lineage>
</organism>
<comment type="subcellular location">
    <subcellularLocation>
        <location evidence="1">Cell membrane</location>
        <topology evidence="1">Multi-pass membrane protein</topology>
    </subcellularLocation>
</comment>
<feature type="region of interest" description="Disordered" evidence="7">
    <location>
        <begin position="401"/>
        <end position="423"/>
    </location>
</feature>
<dbReference type="Gene3D" id="1.20.1250.20">
    <property type="entry name" value="MFS general substrate transporter like domains"/>
    <property type="match status" value="1"/>
</dbReference>
<dbReference type="PANTHER" id="PTHR23513">
    <property type="entry name" value="INTEGRAL MEMBRANE EFFLUX PROTEIN-RELATED"/>
    <property type="match status" value="1"/>
</dbReference>
<evidence type="ECO:0000256" key="3">
    <source>
        <dbReference type="ARBA" id="ARBA00022475"/>
    </source>
</evidence>
<feature type="transmembrane region" description="Helical" evidence="8">
    <location>
        <begin position="350"/>
        <end position="369"/>
    </location>
</feature>
<dbReference type="InterPro" id="IPR010290">
    <property type="entry name" value="TM_effector"/>
</dbReference>
<evidence type="ECO:0000256" key="1">
    <source>
        <dbReference type="ARBA" id="ARBA00004651"/>
    </source>
</evidence>
<feature type="transmembrane region" description="Helical" evidence="8">
    <location>
        <begin position="225"/>
        <end position="244"/>
    </location>
</feature>
<evidence type="ECO:0000313" key="9">
    <source>
        <dbReference type="EMBL" id="GLH99349.1"/>
    </source>
</evidence>
<evidence type="ECO:0000256" key="5">
    <source>
        <dbReference type="ARBA" id="ARBA00022989"/>
    </source>
</evidence>
<keyword evidence="5 8" id="KW-1133">Transmembrane helix</keyword>
<keyword evidence="6 8" id="KW-0472">Membrane</keyword>
<feature type="transmembrane region" description="Helical" evidence="8">
    <location>
        <begin position="250"/>
        <end position="270"/>
    </location>
</feature>
<keyword evidence="3" id="KW-1003">Cell membrane</keyword>
<evidence type="ECO:0000256" key="6">
    <source>
        <dbReference type="ARBA" id="ARBA00023136"/>
    </source>
</evidence>
<dbReference type="Pfam" id="PF05977">
    <property type="entry name" value="MFS_3"/>
    <property type="match status" value="1"/>
</dbReference>
<keyword evidence="4 8" id="KW-0812">Transmembrane</keyword>
<feature type="transmembrane region" description="Helical" evidence="8">
    <location>
        <begin position="277"/>
        <end position="301"/>
    </location>
</feature>
<feature type="transmembrane region" description="Helical" evidence="8">
    <location>
        <begin position="21"/>
        <end position="41"/>
    </location>
</feature>
<proteinExistence type="predicted"/>
<feature type="compositionally biased region" description="Polar residues" evidence="7">
    <location>
        <begin position="407"/>
        <end position="416"/>
    </location>
</feature>
<evidence type="ECO:0000256" key="2">
    <source>
        <dbReference type="ARBA" id="ARBA00022448"/>
    </source>
</evidence>
<reference evidence="9" key="1">
    <citation type="submission" date="2022-12" db="EMBL/GenBank/DDBJ databases">
        <title>New Phytohabitans aurantiacus sp. RD004123 nov., an actinomycete isolated from soil.</title>
        <authorList>
            <person name="Triningsih D.W."/>
            <person name="Harunari E."/>
            <person name="Igarashi Y."/>
        </authorList>
    </citation>
    <scope>NUCLEOTIDE SEQUENCE</scope>
    <source>
        <strain evidence="9">RD004123</strain>
    </source>
</reference>
<keyword evidence="10" id="KW-1185">Reference proteome</keyword>
<name>A0ABQ5QYW2_9ACTN</name>
<evidence type="ECO:0000256" key="8">
    <source>
        <dbReference type="SAM" id="Phobius"/>
    </source>
</evidence>
<dbReference type="SUPFAM" id="SSF103473">
    <property type="entry name" value="MFS general substrate transporter"/>
    <property type="match status" value="1"/>
</dbReference>
<feature type="transmembrane region" description="Helical" evidence="8">
    <location>
        <begin position="375"/>
        <end position="393"/>
    </location>
</feature>
<gene>
    <name evidence="9" type="ORF">Pa4123_46240</name>
</gene>
<feature type="transmembrane region" description="Helical" evidence="8">
    <location>
        <begin position="307"/>
        <end position="329"/>
    </location>
</feature>
<protein>
    <submittedName>
        <fullName evidence="9">MFS transporter</fullName>
    </submittedName>
</protein>
<sequence length="423" mass="43659">MVATLLGRDANFRWYWLSRTVSLGGSQVTAFALPLVAAVSLGSGPAGVSAVAAATFLPNLIFPLLAGHLLERIRKRPVMIWSDVLRALLLMVVPVAWWTGTLSLPLVIAVTFASGTITVFSDISGFALIPTLVSEKDLQAANQAVQGSATVSQIAGPGTAGVLVQTLGAPAALLCDATCYLASAFWLNRTRGGDDHVTAQRGRVRDGILLLLRNVHLRALTTHAALYNATAQILTINLLIWAIQQRDLSAGAYGVALSCAGVGALAGTLLATGVLRWLSFGGTFATALCFSTGAPLAIPLIPGSGPPFAIALGAIQLVSGLGLGCANVLSTTLRQIVVPKDQVARTNGGYRFLMFGSIPIGSAAGGILGSTFTPHLGVTVGTIGLAISALPMLTPRVRRLAKPQDATDPTASSTSKTAHDASR</sequence>
<dbReference type="InterPro" id="IPR036259">
    <property type="entry name" value="MFS_trans_sf"/>
</dbReference>
<evidence type="ECO:0000313" key="10">
    <source>
        <dbReference type="Proteomes" id="UP001144280"/>
    </source>
</evidence>
<dbReference type="Proteomes" id="UP001144280">
    <property type="component" value="Unassembled WGS sequence"/>
</dbReference>
<dbReference type="CDD" id="cd06173">
    <property type="entry name" value="MFS_MefA_like"/>
    <property type="match status" value="1"/>
</dbReference>
<feature type="transmembrane region" description="Helical" evidence="8">
    <location>
        <begin position="47"/>
        <end position="66"/>
    </location>
</feature>
<accession>A0ABQ5QYW2</accession>
<keyword evidence="2" id="KW-0813">Transport</keyword>
<dbReference type="InterPro" id="IPR022324">
    <property type="entry name" value="Bacilysin_exporter_BacE_put"/>
</dbReference>